<dbReference type="SMART" id="SM00228">
    <property type="entry name" value="PDZ"/>
    <property type="match status" value="1"/>
</dbReference>
<dbReference type="Gene3D" id="1.10.101.10">
    <property type="entry name" value="PGBD-like superfamily/PGBD"/>
    <property type="match status" value="1"/>
</dbReference>
<dbReference type="Pfam" id="PF13180">
    <property type="entry name" value="PDZ_2"/>
    <property type="match status" value="1"/>
</dbReference>
<comment type="similarity">
    <text evidence="1 5">Belongs to the peptidase S41A family.</text>
</comment>
<accession>A0A422M6I5</accession>
<dbReference type="EC" id="3.4.21.102" evidence="8"/>
<sequence length="483" mass="51377">MRRVKAQEAIRINKRRLPWWAVLIIVIVALGGGVAGGYALSYQQAQQSVLKTGVPKELAPVIAAYETVTNNYYKSVNTTKLTDGAIKGMLATLDDPYSVYLQNNDKTNLDDTISASFGGIGATVQQNHDSLSIASILPDTPAKKAGMQVGDVLLKVNGKDVSKQTVSKAVAKIRGKIGTTVSVTVKRGSKQATFSMKRQKITVDTVTGQLASANKQVGVITISTFSEPTVKQFKATVKKLRKEGAKSFVLDLRQNPGGMMSAALSISSMFSKNGQTVLQVEDRSGAKEVYKAGKKLDDGFKVTEKTAVLIDGNSASASEITAAALHQNSNIPLVGEKSFGKGTVQNVGEMGSNKELKLTIAKWLTPNGTWINHKGLTPDIKVDYPAAAKITLINATQLKPGDKGSDVKSLQQMLTALKVGSVTVNSQYDDATQAAVKTFQQANKLDATGTADQDTLATLAQKLSAQLTKDDPMMKAAVDAVAK</sequence>
<dbReference type="GO" id="GO:0006508">
    <property type="term" value="P:proteolysis"/>
    <property type="evidence" value="ECO:0007669"/>
    <property type="project" value="UniProtKB-KW"/>
</dbReference>
<dbReference type="SUPFAM" id="SSF47090">
    <property type="entry name" value="PGBD-like"/>
    <property type="match status" value="1"/>
</dbReference>
<dbReference type="InterPro" id="IPR001478">
    <property type="entry name" value="PDZ"/>
</dbReference>
<protein>
    <submittedName>
        <fullName evidence="8">Carboxy-terminal processing protease CtpA</fullName>
        <ecNumber evidence="8">3.4.21.102</ecNumber>
    </submittedName>
</protein>
<dbReference type="InterPro" id="IPR029045">
    <property type="entry name" value="ClpP/crotonase-like_dom_sf"/>
</dbReference>
<dbReference type="Pfam" id="PF01471">
    <property type="entry name" value="PG_binding_1"/>
    <property type="match status" value="1"/>
</dbReference>
<evidence type="ECO:0000259" key="7">
    <source>
        <dbReference type="PROSITE" id="PS50106"/>
    </source>
</evidence>
<evidence type="ECO:0000256" key="5">
    <source>
        <dbReference type="RuleBase" id="RU004404"/>
    </source>
</evidence>
<evidence type="ECO:0000313" key="8">
    <source>
        <dbReference type="EMBL" id="RND82985.1"/>
    </source>
</evidence>
<dbReference type="Pfam" id="PF03572">
    <property type="entry name" value="Peptidase_S41"/>
    <property type="match status" value="1"/>
</dbReference>
<dbReference type="InterPro" id="IPR002477">
    <property type="entry name" value="Peptidoglycan-bd-like"/>
</dbReference>
<evidence type="ECO:0000256" key="2">
    <source>
        <dbReference type="ARBA" id="ARBA00022670"/>
    </source>
</evidence>
<evidence type="ECO:0000313" key="9">
    <source>
        <dbReference type="Proteomes" id="UP000284716"/>
    </source>
</evidence>
<dbReference type="InterPro" id="IPR004447">
    <property type="entry name" value="Peptidase_S41A"/>
</dbReference>
<feature type="domain" description="PDZ" evidence="7">
    <location>
        <begin position="98"/>
        <end position="174"/>
    </location>
</feature>
<dbReference type="InterPro" id="IPR036366">
    <property type="entry name" value="PGBDSf"/>
</dbReference>
<dbReference type="CDD" id="cd06782">
    <property type="entry name" value="cpPDZ_CPP-like"/>
    <property type="match status" value="1"/>
</dbReference>
<keyword evidence="4 5" id="KW-0720">Serine protease</keyword>
<feature type="transmembrane region" description="Helical" evidence="6">
    <location>
        <begin position="20"/>
        <end position="40"/>
    </location>
</feature>
<dbReference type="AlphaFoldDB" id="A0A422M6I5"/>
<dbReference type="Gene3D" id="3.30.750.44">
    <property type="match status" value="1"/>
</dbReference>
<dbReference type="GO" id="GO:0007165">
    <property type="term" value="P:signal transduction"/>
    <property type="evidence" value="ECO:0007669"/>
    <property type="project" value="TreeGrafter"/>
</dbReference>
<proteinExistence type="inferred from homology"/>
<dbReference type="EMBL" id="LKFS01000034">
    <property type="protein sequence ID" value="RND82985.1"/>
    <property type="molecule type" value="Genomic_DNA"/>
</dbReference>
<evidence type="ECO:0000256" key="6">
    <source>
        <dbReference type="SAM" id="Phobius"/>
    </source>
</evidence>
<dbReference type="SUPFAM" id="SSF50156">
    <property type="entry name" value="PDZ domain-like"/>
    <property type="match status" value="1"/>
</dbReference>
<dbReference type="CDD" id="cd07560">
    <property type="entry name" value="Peptidase_S41_CPP"/>
    <property type="match status" value="1"/>
</dbReference>
<dbReference type="InterPro" id="IPR036365">
    <property type="entry name" value="PGBD-like_sf"/>
</dbReference>
<dbReference type="PANTHER" id="PTHR32060">
    <property type="entry name" value="TAIL-SPECIFIC PROTEASE"/>
    <property type="match status" value="1"/>
</dbReference>
<dbReference type="GO" id="GO:0030288">
    <property type="term" value="C:outer membrane-bounded periplasmic space"/>
    <property type="evidence" value="ECO:0007669"/>
    <property type="project" value="TreeGrafter"/>
</dbReference>
<dbReference type="InterPro" id="IPR036034">
    <property type="entry name" value="PDZ_sf"/>
</dbReference>
<dbReference type="PANTHER" id="PTHR32060:SF30">
    <property type="entry name" value="CARBOXY-TERMINAL PROCESSING PROTEASE CTPA"/>
    <property type="match status" value="1"/>
</dbReference>
<dbReference type="SUPFAM" id="SSF52096">
    <property type="entry name" value="ClpP/crotonase"/>
    <property type="match status" value="1"/>
</dbReference>
<comment type="caution">
    <text evidence="8">The sequence shown here is derived from an EMBL/GenBank/DDBJ whole genome shotgun (WGS) entry which is preliminary data.</text>
</comment>
<keyword evidence="6" id="KW-1133">Transmembrane helix</keyword>
<dbReference type="InterPro" id="IPR005151">
    <property type="entry name" value="Tail-specific_protease"/>
</dbReference>
<dbReference type="Proteomes" id="UP000284716">
    <property type="component" value="Unassembled WGS sequence"/>
</dbReference>
<keyword evidence="6" id="KW-0472">Membrane</keyword>
<keyword evidence="6" id="KW-0812">Transmembrane</keyword>
<dbReference type="NCBIfam" id="TIGR00225">
    <property type="entry name" value="prc"/>
    <property type="match status" value="1"/>
</dbReference>
<organism evidence="8 9">
    <name type="scientific">Lacticaseibacillus paracasei</name>
    <name type="common">Lactobacillus paracasei</name>
    <dbReference type="NCBI Taxonomy" id="1597"/>
    <lineage>
        <taxon>Bacteria</taxon>
        <taxon>Bacillati</taxon>
        <taxon>Bacillota</taxon>
        <taxon>Bacilli</taxon>
        <taxon>Lactobacillales</taxon>
        <taxon>Lactobacillaceae</taxon>
        <taxon>Lacticaseibacillus</taxon>
    </lineage>
</organism>
<name>A0A422M6I5_LACPA</name>
<evidence type="ECO:0000256" key="4">
    <source>
        <dbReference type="ARBA" id="ARBA00022825"/>
    </source>
</evidence>
<dbReference type="InterPro" id="IPR055210">
    <property type="entry name" value="CtpA/B_N"/>
</dbReference>
<dbReference type="PROSITE" id="PS50106">
    <property type="entry name" value="PDZ"/>
    <property type="match status" value="1"/>
</dbReference>
<dbReference type="Pfam" id="PF22694">
    <property type="entry name" value="CtpB_N-like"/>
    <property type="match status" value="1"/>
</dbReference>
<dbReference type="Gene3D" id="2.30.42.10">
    <property type="match status" value="1"/>
</dbReference>
<keyword evidence="2 5" id="KW-0645">Protease</keyword>
<evidence type="ECO:0000256" key="1">
    <source>
        <dbReference type="ARBA" id="ARBA00009179"/>
    </source>
</evidence>
<gene>
    <name evidence="8" type="ORF">FAM18157_00875</name>
</gene>
<evidence type="ECO:0000256" key="3">
    <source>
        <dbReference type="ARBA" id="ARBA00022801"/>
    </source>
</evidence>
<dbReference type="GO" id="GO:0004252">
    <property type="term" value="F:serine-type endopeptidase activity"/>
    <property type="evidence" value="ECO:0007669"/>
    <property type="project" value="UniProtKB-EC"/>
</dbReference>
<dbReference type="SMART" id="SM00245">
    <property type="entry name" value="TSPc"/>
    <property type="match status" value="1"/>
</dbReference>
<reference evidence="8 9" key="1">
    <citation type="journal article" date="2018" name="Front. Microbiol.">
        <title>Conversion of Methionine to Cysteine in Lactobacillus paracasei Depends on the Highly Mobile cysK-ctl-cysE Gene Cluster.</title>
        <authorList>
            <person name="Wuthrich D."/>
            <person name="Irmler S."/>
            <person name="Berthoud H."/>
            <person name="Guggenbuhl B."/>
            <person name="Eugster E."/>
            <person name="Bruggmann R."/>
        </authorList>
    </citation>
    <scope>NUCLEOTIDE SEQUENCE [LARGE SCALE GENOMIC DNA]</scope>
    <source>
        <strain evidence="8 9">FAM18157</strain>
    </source>
</reference>
<dbReference type="Gene3D" id="3.90.226.10">
    <property type="entry name" value="2-enoyl-CoA Hydratase, Chain A, domain 1"/>
    <property type="match status" value="1"/>
</dbReference>
<keyword evidence="3 5" id="KW-0378">Hydrolase</keyword>